<feature type="domain" description="Phosphoribosyltransferase" evidence="2">
    <location>
        <begin position="231"/>
        <end position="281"/>
    </location>
</feature>
<keyword evidence="3" id="KW-0808">Transferase</keyword>
<evidence type="ECO:0000313" key="3">
    <source>
        <dbReference type="EMBL" id="MEA5453112.1"/>
    </source>
</evidence>
<dbReference type="PANTHER" id="PTHR47505:SF1">
    <property type="entry name" value="DNA UTILIZATION PROTEIN YHGH"/>
    <property type="match status" value="1"/>
</dbReference>
<gene>
    <name evidence="3" type="ORF">SPF06_00115</name>
</gene>
<accession>A0ABU5T0D1</accession>
<dbReference type="InterPro" id="IPR051910">
    <property type="entry name" value="ComF/GntX_DNA_util-trans"/>
</dbReference>
<proteinExistence type="inferred from homology"/>
<protein>
    <submittedName>
        <fullName evidence="3">Phosphoribosyltransferase family protein</fullName>
    </submittedName>
</protein>
<sequence length="294" mass="30632">MGESPARHAARPAGPLRGVVSAARAGSGALLSLVVPVECAGCGVPDVPLCVDCARRVRSATARPRRVEQHAPALVEYDGGVLTAAVASGPYRGELAQVLLAYKRHGTARLESELASALARSLRSAVGPREAGQSVWLVPVPTSTGAYLRRGFDPLGALLSCLGRDGRLPPGTVCARALARRRRGVLRAARAFVDNPFGARGGQKGLGRGQRRGRVAGAFIARDPGGRRMSRTRPSLAGRRVVIVDDVLTTGVTIREAARALEAAGAVVLGAAVIAYVPRPAETTRPTTHMADTK</sequence>
<dbReference type="SUPFAM" id="SSF53271">
    <property type="entry name" value="PRTase-like"/>
    <property type="match status" value="1"/>
</dbReference>
<evidence type="ECO:0000259" key="2">
    <source>
        <dbReference type="Pfam" id="PF00156"/>
    </source>
</evidence>
<comment type="caution">
    <text evidence="3">The sequence shown here is derived from an EMBL/GenBank/DDBJ whole genome shotgun (WGS) entry which is preliminary data.</text>
</comment>
<dbReference type="Proteomes" id="UP001304769">
    <property type="component" value="Unassembled WGS sequence"/>
</dbReference>
<dbReference type="Gene3D" id="3.40.50.2020">
    <property type="match status" value="1"/>
</dbReference>
<dbReference type="Pfam" id="PF00156">
    <property type="entry name" value="Pribosyltran"/>
    <property type="match status" value="1"/>
</dbReference>
<name>A0ABU5T0D1_9MICC</name>
<keyword evidence="4" id="KW-1185">Reference proteome</keyword>
<keyword evidence="3" id="KW-0328">Glycosyltransferase</keyword>
<comment type="similarity">
    <text evidence="1">Belongs to the ComF/GntX family.</text>
</comment>
<dbReference type="InterPro" id="IPR000836">
    <property type="entry name" value="PRTase_dom"/>
</dbReference>
<dbReference type="PANTHER" id="PTHR47505">
    <property type="entry name" value="DNA UTILIZATION PROTEIN YHGH"/>
    <property type="match status" value="1"/>
</dbReference>
<reference evidence="3 4" key="1">
    <citation type="submission" date="2023-12" db="EMBL/GenBank/DDBJ databases">
        <title>Sinomonas terricola sp. nov, isolated from litchi orchard soil in Guangdong, PR China.</title>
        <authorList>
            <person name="Jiaxin W."/>
            <person name="Yang Z."/>
            <person name="Honghui Z."/>
        </authorList>
    </citation>
    <scope>NUCLEOTIDE SEQUENCE [LARGE SCALE GENOMIC DNA]</scope>
    <source>
        <strain evidence="3 4">JGH33</strain>
    </source>
</reference>
<organism evidence="3 4">
    <name type="scientific">Sinomonas terricola</name>
    <dbReference type="NCBI Taxonomy" id="3110330"/>
    <lineage>
        <taxon>Bacteria</taxon>
        <taxon>Bacillati</taxon>
        <taxon>Actinomycetota</taxon>
        <taxon>Actinomycetes</taxon>
        <taxon>Micrococcales</taxon>
        <taxon>Micrococcaceae</taxon>
        <taxon>Sinomonas</taxon>
    </lineage>
</organism>
<evidence type="ECO:0000256" key="1">
    <source>
        <dbReference type="ARBA" id="ARBA00008007"/>
    </source>
</evidence>
<dbReference type="GO" id="GO:0016757">
    <property type="term" value="F:glycosyltransferase activity"/>
    <property type="evidence" value="ECO:0007669"/>
    <property type="project" value="UniProtKB-KW"/>
</dbReference>
<dbReference type="CDD" id="cd06223">
    <property type="entry name" value="PRTases_typeI"/>
    <property type="match status" value="1"/>
</dbReference>
<dbReference type="RefSeq" id="WP_323276885.1">
    <property type="nucleotide sequence ID" value="NZ_JAYGGQ010000001.1"/>
</dbReference>
<dbReference type="EMBL" id="JAYGGQ010000001">
    <property type="protein sequence ID" value="MEA5453112.1"/>
    <property type="molecule type" value="Genomic_DNA"/>
</dbReference>
<evidence type="ECO:0000313" key="4">
    <source>
        <dbReference type="Proteomes" id="UP001304769"/>
    </source>
</evidence>
<dbReference type="InterPro" id="IPR029057">
    <property type="entry name" value="PRTase-like"/>
</dbReference>